<evidence type="ECO:0000313" key="8">
    <source>
        <dbReference type="Proteomes" id="UP000216101"/>
    </source>
</evidence>
<dbReference type="SUPFAM" id="SSF88946">
    <property type="entry name" value="Sigma2 domain of RNA polymerase sigma factors"/>
    <property type="match status" value="1"/>
</dbReference>
<dbReference type="PANTHER" id="PTHR43133">
    <property type="entry name" value="RNA POLYMERASE ECF-TYPE SIGMA FACTO"/>
    <property type="match status" value="1"/>
</dbReference>
<dbReference type="GO" id="GO:0006352">
    <property type="term" value="P:DNA-templated transcription initiation"/>
    <property type="evidence" value="ECO:0007669"/>
    <property type="project" value="InterPro"/>
</dbReference>
<comment type="caution">
    <text evidence="7">The sequence shown here is derived from an EMBL/GenBank/DDBJ whole genome shotgun (WGS) entry which is preliminary data.</text>
</comment>
<dbReference type="SUPFAM" id="SSF88659">
    <property type="entry name" value="Sigma3 and sigma4 domains of RNA polymerase sigma factors"/>
    <property type="match status" value="1"/>
</dbReference>
<dbReference type="InterPro" id="IPR013325">
    <property type="entry name" value="RNA_pol_sigma_r2"/>
</dbReference>
<keyword evidence="4" id="KW-0804">Transcription</keyword>
<evidence type="ECO:0000259" key="6">
    <source>
        <dbReference type="Pfam" id="PF08281"/>
    </source>
</evidence>
<evidence type="ECO:0000313" key="7">
    <source>
        <dbReference type="EMBL" id="OZY85922.1"/>
    </source>
</evidence>
<dbReference type="Gene3D" id="1.10.1740.10">
    <property type="match status" value="1"/>
</dbReference>
<evidence type="ECO:0000259" key="5">
    <source>
        <dbReference type="Pfam" id="PF04542"/>
    </source>
</evidence>
<organism evidence="7 8">
    <name type="scientific">Cellvibrio mixtus</name>
    <dbReference type="NCBI Taxonomy" id="39650"/>
    <lineage>
        <taxon>Bacteria</taxon>
        <taxon>Pseudomonadati</taxon>
        <taxon>Pseudomonadota</taxon>
        <taxon>Gammaproteobacteria</taxon>
        <taxon>Cellvibrionales</taxon>
        <taxon>Cellvibrionaceae</taxon>
        <taxon>Cellvibrio</taxon>
    </lineage>
</organism>
<gene>
    <name evidence="7" type="ORF">CBP51_02480</name>
</gene>
<dbReference type="AlphaFoldDB" id="A0A266Q7W6"/>
<protein>
    <submittedName>
        <fullName evidence="7">RNA polymerase subunit sigma</fullName>
    </submittedName>
</protein>
<evidence type="ECO:0000256" key="3">
    <source>
        <dbReference type="ARBA" id="ARBA00023082"/>
    </source>
</evidence>
<dbReference type="NCBIfam" id="TIGR02937">
    <property type="entry name" value="sigma70-ECF"/>
    <property type="match status" value="1"/>
</dbReference>
<dbReference type="PANTHER" id="PTHR43133:SF63">
    <property type="entry name" value="RNA POLYMERASE SIGMA FACTOR FECI-RELATED"/>
    <property type="match status" value="1"/>
</dbReference>
<name>A0A266Q7W6_9GAMM</name>
<evidence type="ECO:0000256" key="2">
    <source>
        <dbReference type="ARBA" id="ARBA00023015"/>
    </source>
</evidence>
<feature type="domain" description="RNA polymerase sigma factor 70 region 4 type 2" evidence="6">
    <location>
        <begin position="116"/>
        <end position="165"/>
    </location>
</feature>
<dbReference type="InterPro" id="IPR013249">
    <property type="entry name" value="RNA_pol_sigma70_r4_t2"/>
</dbReference>
<feature type="domain" description="RNA polymerase sigma-70 region 2" evidence="5">
    <location>
        <begin position="19"/>
        <end position="84"/>
    </location>
</feature>
<dbReference type="InterPro" id="IPR036388">
    <property type="entry name" value="WH-like_DNA-bd_sf"/>
</dbReference>
<dbReference type="Pfam" id="PF08281">
    <property type="entry name" value="Sigma70_r4_2"/>
    <property type="match status" value="1"/>
</dbReference>
<dbReference type="Proteomes" id="UP000216101">
    <property type="component" value="Unassembled WGS sequence"/>
</dbReference>
<dbReference type="EMBL" id="NHNI01000001">
    <property type="protein sequence ID" value="OZY85922.1"/>
    <property type="molecule type" value="Genomic_DNA"/>
</dbReference>
<sequence>MGRFVSGVGSNETQDLGTLFREHQPWLRGWLSKKTGCPQSAADLAQDTYLRLLVSGHLPSPAQSRCHLTQIAKGLMIDLFRRKRLEQAYLNSLSDLPEPEVPSAEMQVLLIERLIEIDALLHKLPHKARTAFLLNRLEGLSYPEIAKRLSVSVSSIEKYIALALISCYRATYEN</sequence>
<evidence type="ECO:0000256" key="1">
    <source>
        <dbReference type="ARBA" id="ARBA00010641"/>
    </source>
</evidence>
<keyword evidence="2" id="KW-0805">Transcription regulation</keyword>
<keyword evidence="3" id="KW-0731">Sigma factor</keyword>
<dbReference type="InterPro" id="IPR007627">
    <property type="entry name" value="RNA_pol_sigma70_r2"/>
</dbReference>
<dbReference type="InterPro" id="IPR013324">
    <property type="entry name" value="RNA_pol_sigma_r3/r4-like"/>
</dbReference>
<dbReference type="GO" id="GO:0003677">
    <property type="term" value="F:DNA binding"/>
    <property type="evidence" value="ECO:0007669"/>
    <property type="project" value="InterPro"/>
</dbReference>
<dbReference type="GO" id="GO:0016987">
    <property type="term" value="F:sigma factor activity"/>
    <property type="evidence" value="ECO:0007669"/>
    <property type="project" value="UniProtKB-KW"/>
</dbReference>
<keyword evidence="8" id="KW-1185">Reference proteome</keyword>
<reference evidence="8" key="1">
    <citation type="submission" date="2017-05" db="EMBL/GenBank/DDBJ databases">
        <authorList>
            <person name="Barney B.M."/>
        </authorList>
    </citation>
    <scope>NUCLEOTIDE SEQUENCE [LARGE SCALE GENOMIC DNA]</scope>
    <source>
        <strain evidence="8">PSBB022</strain>
    </source>
</reference>
<comment type="similarity">
    <text evidence="1">Belongs to the sigma-70 factor family. ECF subfamily.</text>
</comment>
<dbReference type="Gene3D" id="1.10.10.10">
    <property type="entry name" value="Winged helix-like DNA-binding domain superfamily/Winged helix DNA-binding domain"/>
    <property type="match status" value="1"/>
</dbReference>
<evidence type="ECO:0000256" key="4">
    <source>
        <dbReference type="ARBA" id="ARBA00023163"/>
    </source>
</evidence>
<dbReference type="Pfam" id="PF04542">
    <property type="entry name" value="Sigma70_r2"/>
    <property type="match status" value="1"/>
</dbReference>
<accession>A0A266Q7W6</accession>
<proteinExistence type="inferred from homology"/>
<dbReference type="InterPro" id="IPR039425">
    <property type="entry name" value="RNA_pol_sigma-70-like"/>
</dbReference>
<dbReference type="InterPro" id="IPR014284">
    <property type="entry name" value="RNA_pol_sigma-70_dom"/>
</dbReference>